<evidence type="ECO:0000313" key="2">
    <source>
        <dbReference type="EMBL" id="PKU68982.1"/>
    </source>
</evidence>
<feature type="compositionally biased region" description="Basic and acidic residues" evidence="1">
    <location>
        <begin position="10"/>
        <end position="24"/>
    </location>
</feature>
<evidence type="ECO:0000313" key="3">
    <source>
        <dbReference type="Proteomes" id="UP000233837"/>
    </source>
</evidence>
<dbReference type="AlphaFoldDB" id="A0A2I0VZZ2"/>
<name>A0A2I0VZZ2_9ASPA</name>
<proteinExistence type="predicted"/>
<reference evidence="2 3" key="2">
    <citation type="journal article" date="2017" name="Nature">
        <title>The Apostasia genome and the evolution of orchids.</title>
        <authorList>
            <person name="Zhang G.Q."/>
            <person name="Liu K.W."/>
            <person name="Li Z."/>
            <person name="Lohaus R."/>
            <person name="Hsiao Y.Y."/>
            <person name="Niu S.C."/>
            <person name="Wang J.Y."/>
            <person name="Lin Y.C."/>
            <person name="Xu Q."/>
            <person name="Chen L.J."/>
            <person name="Yoshida K."/>
            <person name="Fujiwara S."/>
            <person name="Wang Z.W."/>
            <person name="Zhang Y.Q."/>
            <person name="Mitsuda N."/>
            <person name="Wang M."/>
            <person name="Liu G.H."/>
            <person name="Pecoraro L."/>
            <person name="Huang H.X."/>
            <person name="Xiao X.J."/>
            <person name="Lin M."/>
            <person name="Wu X.Y."/>
            <person name="Wu W.L."/>
            <person name="Chen Y.Y."/>
            <person name="Chang S.B."/>
            <person name="Sakamoto S."/>
            <person name="Ohme-Takagi M."/>
            <person name="Yagi M."/>
            <person name="Zeng S.J."/>
            <person name="Shen C.Y."/>
            <person name="Yeh C.M."/>
            <person name="Luo Y.B."/>
            <person name="Tsai W.C."/>
            <person name="Van de Peer Y."/>
            <person name="Liu Z.J."/>
        </authorList>
    </citation>
    <scope>NUCLEOTIDE SEQUENCE [LARGE SCALE GENOMIC DNA]</scope>
    <source>
        <tissue evidence="2">The whole plant</tissue>
    </source>
</reference>
<dbReference type="Proteomes" id="UP000233837">
    <property type="component" value="Unassembled WGS sequence"/>
</dbReference>
<keyword evidence="3" id="KW-1185">Reference proteome</keyword>
<feature type="compositionally biased region" description="Basic and acidic residues" evidence="1">
    <location>
        <begin position="53"/>
        <end position="66"/>
    </location>
</feature>
<accession>A0A2I0VZZ2</accession>
<reference evidence="2 3" key="1">
    <citation type="journal article" date="2016" name="Sci. Rep.">
        <title>The Dendrobium catenatum Lindl. genome sequence provides insights into polysaccharide synthase, floral development and adaptive evolution.</title>
        <authorList>
            <person name="Zhang G.Q."/>
            <person name="Xu Q."/>
            <person name="Bian C."/>
            <person name="Tsai W.C."/>
            <person name="Yeh C.M."/>
            <person name="Liu K.W."/>
            <person name="Yoshida K."/>
            <person name="Zhang L.S."/>
            <person name="Chang S.B."/>
            <person name="Chen F."/>
            <person name="Shi Y."/>
            <person name="Su Y.Y."/>
            <person name="Zhang Y.Q."/>
            <person name="Chen L.J."/>
            <person name="Yin Y."/>
            <person name="Lin M."/>
            <person name="Huang H."/>
            <person name="Deng H."/>
            <person name="Wang Z.W."/>
            <person name="Zhu S.L."/>
            <person name="Zhao X."/>
            <person name="Deng C."/>
            <person name="Niu S.C."/>
            <person name="Huang J."/>
            <person name="Wang M."/>
            <person name="Liu G.H."/>
            <person name="Yang H.J."/>
            <person name="Xiao X.J."/>
            <person name="Hsiao Y.Y."/>
            <person name="Wu W.L."/>
            <person name="Chen Y.Y."/>
            <person name="Mitsuda N."/>
            <person name="Ohme-Takagi M."/>
            <person name="Luo Y.B."/>
            <person name="Van de Peer Y."/>
            <person name="Liu Z.J."/>
        </authorList>
    </citation>
    <scope>NUCLEOTIDE SEQUENCE [LARGE SCALE GENOMIC DNA]</scope>
    <source>
        <tissue evidence="2">The whole plant</tissue>
    </source>
</reference>
<gene>
    <name evidence="2" type="ORF">MA16_Dca002250</name>
</gene>
<feature type="region of interest" description="Disordered" evidence="1">
    <location>
        <begin position="1"/>
        <end position="70"/>
    </location>
</feature>
<evidence type="ECO:0000256" key="1">
    <source>
        <dbReference type="SAM" id="MobiDB-lite"/>
    </source>
</evidence>
<sequence length="169" mass="19219">MKGKILTLQRRKEGSGRLPCEPREGFAWASRKQPERPREGIGWKRTSVPLEPCRTERQLERERDPARSSPEPRAARVFFFFGLLLSSPKHPPGRQIEASASVRAREGEKGDWSRTRFAGNQGRALFPMVLSLWMTRESPLCRFDFFGLFDAVCWDAGSLLPVNAGFVLT</sequence>
<dbReference type="EMBL" id="KZ503041">
    <property type="protein sequence ID" value="PKU68982.1"/>
    <property type="molecule type" value="Genomic_DNA"/>
</dbReference>
<feature type="compositionally biased region" description="Basic and acidic residues" evidence="1">
    <location>
        <begin position="32"/>
        <end position="42"/>
    </location>
</feature>
<organism evidence="2 3">
    <name type="scientific">Dendrobium catenatum</name>
    <dbReference type="NCBI Taxonomy" id="906689"/>
    <lineage>
        <taxon>Eukaryota</taxon>
        <taxon>Viridiplantae</taxon>
        <taxon>Streptophyta</taxon>
        <taxon>Embryophyta</taxon>
        <taxon>Tracheophyta</taxon>
        <taxon>Spermatophyta</taxon>
        <taxon>Magnoliopsida</taxon>
        <taxon>Liliopsida</taxon>
        <taxon>Asparagales</taxon>
        <taxon>Orchidaceae</taxon>
        <taxon>Epidendroideae</taxon>
        <taxon>Malaxideae</taxon>
        <taxon>Dendrobiinae</taxon>
        <taxon>Dendrobium</taxon>
    </lineage>
</organism>
<protein>
    <submittedName>
        <fullName evidence="2">Uncharacterized protein</fullName>
    </submittedName>
</protein>